<dbReference type="CDD" id="cd00130">
    <property type="entry name" value="PAS"/>
    <property type="match status" value="1"/>
</dbReference>
<dbReference type="CDD" id="cd01949">
    <property type="entry name" value="GGDEF"/>
    <property type="match status" value="1"/>
</dbReference>
<dbReference type="STRING" id="1286171.EAL2_c10220"/>
<dbReference type="Proteomes" id="UP000019591">
    <property type="component" value="Chromosome"/>
</dbReference>
<dbReference type="SUPFAM" id="SSF55785">
    <property type="entry name" value="PYP-like sensor domain (PAS domain)"/>
    <property type="match status" value="1"/>
</dbReference>
<dbReference type="SMART" id="SM00086">
    <property type="entry name" value="PAC"/>
    <property type="match status" value="1"/>
</dbReference>
<dbReference type="PANTHER" id="PTHR45138:SF9">
    <property type="entry name" value="DIGUANYLATE CYCLASE DGCM-RELATED"/>
    <property type="match status" value="1"/>
</dbReference>
<dbReference type="InterPro" id="IPR050469">
    <property type="entry name" value="Diguanylate_Cyclase"/>
</dbReference>
<dbReference type="AlphaFoldDB" id="W8U5W8"/>
<dbReference type="NCBIfam" id="TIGR00254">
    <property type="entry name" value="GGDEF"/>
    <property type="match status" value="1"/>
</dbReference>
<dbReference type="NCBIfam" id="TIGR00229">
    <property type="entry name" value="sensory_box"/>
    <property type="match status" value="1"/>
</dbReference>
<dbReference type="PROSITE" id="PS50887">
    <property type="entry name" value="GGDEF"/>
    <property type="match status" value="1"/>
</dbReference>
<evidence type="ECO:0000313" key="4">
    <source>
        <dbReference type="EMBL" id="AHM56321.1"/>
    </source>
</evidence>
<dbReference type="EMBL" id="CP007452">
    <property type="protein sequence ID" value="AHM56321.1"/>
    <property type="molecule type" value="Genomic_DNA"/>
</dbReference>
<accession>W8U5W8</accession>
<evidence type="ECO:0000259" key="2">
    <source>
        <dbReference type="PROSITE" id="PS50113"/>
    </source>
</evidence>
<dbReference type="InterPro" id="IPR000014">
    <property type="entry name" value="PAS"/>
</dbReference>
<dbReference type="FunFam" id="3.30.70.270:FF:000001">
    <property type="entry name" value="Diguanylate cyclase domain protein"/>
    <property type="match status" value="1"/>
</dbReference>
<organism evidence="4 5">
    <name type="scientific">Peptoclostridium acidaminophilum DSM 3953</name>
    <dbReference type="NCBI Taxonomy" id="1286171"/>
    <lineage>
        <taxon>Bacteria</taxon>
        <taxon>Bacillati</taxon>
        <taxon>Bacillota</taxon>
        <taxon>Clostridia</taxon>
        <taxon>Peptostreptococcales</taxon>
        <taxon>Peptoclostridiaceae</taxon>
        <taxon>Peptoclostridium</taxon>
    </lineage>
</organism>
<evidence type="ECO:0000313" key="5">
    <source>
        <dbReference type="Proteomes" id="UP000019591"/>
    </source>
</evidence>
<feature type="coiled-coil region" evidence="1">
    <location>
        <begin position="8"/>
        <end position="35"/>
    </location>
</feature>
<dbReference type="Pfam" id="PF00990">
    <property type="entry name" value="GGDEF"/>
    <property type="match status" value="1"/>
</dbReference>
<gene>
    <name evidence="4" type="primary">pleD</name>
    <name evidence="4" type="ORF">EAL2_c10220</name>
</gene>
<dbReference type="InterPro" id="IPR035965">
    <property type="entry name" value="PAS-like_dom_sf"/>
</dbReference>
<feature type="domain" description="GGDEF" evidence="3">
    <location>
        <begin position="200"/>
        <end position="325"/>
    </location>
</feature>
<protein>
    <submittedName>
        <fullName evidence="4">Response regulator PleD</fullName>
        <ecNumber evidence="4">2.7.7.65</ecNumber>
    </submittedName>
</protein>
<dbReference type="RefSeq" id="WP_025435332.1">
    <property type="nucleotide sequence ID" value="NZ_CP007452.1"/>
</dbReference>
<dbReference type="KEGG" id="eac:EAL2_c10220"/>
<dbReference type="InterPro" id="IPR000700">
    <property type="entry name" value="PAS-assoc_C"/>
</dbReference>
<dbReference type="SUPFAM" id="SSF55073">
    <property type="entry name" value="Nucleotide cyclase"/>
    <property type="match status" value="1"/>
</dbReference>
<dbReference type="eggNOG" id="COG2199">
    <property type="taxonomic scope" value="Bacteria"/>
</dbReference>
<reference evidence="4 5" key="1">
    <citation type="journal article" date="2014" name="Genome Announc.">
        <title>Complete Genome Sequence of Amino Acid-Utilizing Eubacterium acidaminophilum al-2 (DSM 3953).</title>
        <authorList>
            <person name="Poehlein A."/>
            <person name="Andreesen J.R."/>
            <person name="Daniel R."/>
        </authorList>
    </citation>
    <scope>NUCLEOTIDE SEQUENCE [LARGE SCALE GENOMIC DNA]</scope>
    <source>
        <strain evidence="4 5">DSM 3953</strain>
    </source>
</reference>
<keyword evidence="4" id="KW-0548">Nucleotidyltransferase</keyword>
<evidence type="ECO:0000256" key="1">
    <source>
        <dbReference type="SAM" id="Coils"/>
    </source>
</evidence>
<evidence type="ECO:0000259" key="3">
    <source>
        <dbReference type="PROSITE" id="PS50887"/>
    </source>
</evidence>
<keyword evidence="5" id="KW-1185">Reference proteome</keyword>
<dbReference type="GO" id="GO:0052621">
    <property type="term" value="F:diguanylate cyclase activity"/>
    <property type="evidence" value="ECO:0007669"/>
    <property type="project" value="UniProtKB-EC"/>
</dbReference>
<dbReference type="Pfam" id="PF08447">
    <property type="entry name" value="PAS_3"/>
    <property type="match status" value="1"/>
</dbReference>
<dbReference type="HOGENOM" id="CLU_000445_11_4_9"/>
<dbReference type="InterPro" id="IPR029787">
    <property type="entry name" value="Nucleotide_cyclase"/>
</dbReference>
<keyword evidence="4" id="KW-0808">Transferase</keyword>
<dbReference type="OrthoDB" id="9805474at2"/>
<dbReference type="Gene3D" id="3.30.70.270">
    <property type="match status" value="1"/>
</dbReference>
<proteinExistence type="predicted"/>
<dbReference type="InterPro" id="IPR013655">
    <property type="entry name" value="PAS_fold_3"/>
</dbReference>
<feature type="domain" description="PAC" evidence="2">
    <location>
        <begin position="108"/>
        <end position="161"/>
    </location>
</feature>
<name>W8U5W8_PEPAC</name>
<dbReference type="InterPro" id="IPR001610">
    <property type="entry name" value="PAC"/>
</dbReference>
<sequence>MDYSKLTKEELINRITELEMLNRELLREKEAETRLDFAWTGNLGHWYWNIQTNSVVFNPLKVTTLGYTKEELPQKVTYQFFTDKLHPDDYQNAMDAMLLHMKGKKSVYEVEYRIQAKDGSWKWFYDRGKITQRDGEGKPLFASGIVFDITKKKEQEISLKKKNEKLRKSAETDALTGIRNRRAIMDELESRVLEASINKSPLSIAIFDIDKFKAINDTKGHVVGDKVINEVASIIANTIRGLDSAGRYGGEEFLVILPNTDKTNAAGVAERIRKNVESHDFGEGFKVTISGGVKQFQGEEKTELIDGADKNLYEAKNGGRNKIVV</sequence>
<dbReference type="PANTHER" id="PTHR45138">
    <property type="entry name" value="REGULATORY COMPONENTS OF SENSORY TRANSDUCTION SYSTEM"/>
    <property type="match status" value="1"/>
</dbReference>
<dbReference type="SMART" id="SM00267">
    <property type="entry name" value="GGDEF"/>
    <property type="match status" value="1"/>
</dbReference>
<dbReference type="InterPro" id="IPR043128">
    <property type="entry name" value="Rev_trsase/Diguanyl_cyclase"/>
</dbReference>
<dbReference type="PATRIC" id="fig|1286171.3.peg.972"/>
<dbReference type="Gene3D" id="3.30.450.20">
    <property type="entry name" value="PAS domain"/>
    <property type="match status" value="1"/>
</dbReference>
<dbReference type="EC" id="2.7.7.65" evidence="4"/>
<dbReference type="PROSITE" id="PS50113">
    <property type="entry name" value="PAC"/>
    <property type="match status" value="1"/>
</dbReference>
<dbReference type="InterPro" id="IPR000160">
    <property type="entry name" value="GGDEF_dom"/>
</dbReference>
<keyword evidence="1" id="KW-0175">Coiled coil</keyword>